<dbReference type="GeneID" id="40074580"/>
<evidence type="ECO:0000256" key="1">
    <source>
        <dbReference type="ARBA" id="ARBA00004903"/>
    </source>
</evidence>
<accession>A0A1L7N103</accession>
<dbReference type="GO" id="GO:0006730">
    <property type="term" value="P:one-carbon metabolic process"/>
    <property type="evidence" value="ECO:0007669"/>
    <property type="project" value="UniProtKB-KW"/>
</dbReference>
<dbReference type="GO" id="GO:0004146">
    <property type="term" value="F:dihydrofolate reductase activity"/>
    <property type="evidence" value="ECO:0007669"/>
    <property type="project" value="UniProtKB-EC"/>
</dbReference>
<name>A0A1L7N103_9CAUD</name>
<protein>
    <recommendedName>
        <fullName evidence="2">dihydrofolate reductase</fullName>
        <ecNumber evidence="2">1.5.1.3</ecNumber>
    </recommendedName>
</protein>
<dbReference type="KEGG" id="vg:40074580"/>
<sequence>MSITVPPLALVFAQDENGIIGKNNTIPWHSPHDFKFFKSLTEGGNVIMGRKTWESLPKKPLPNRNNYVISRNPDYEAPGALVFPTLEAALADCVDKSRLRSTFVIGGKELFKAAEAHTDLAYVSRIGVRTPLDETCVMAPDWPFYEIEERTELFGGDDTHPSVVMEMVRFFPSR</sequence>
<proteinExistence type="predicted"/>
<organism evidence="7 8">
    <name type="scientific">Ralstonia phage RP12</name>
    <dbReference type="NCBI Taxonomy" id="1923889"/>
    <lineage>
        <taxon>Viruses</taxon>
        <taxon>Duplodnaviria</taxon>
        <taxon>Heunggongvirae</taxon>
        <taxon>Uroviricota</taxon>
        <taxon>Caudoviricetes</taxon>
        <taxon>Chimalliviridae</taxon>
        <taxon>Ripduovirus</taxon>
        <taxon>Ripduovirus RP12</taxon>
    </lineage>
</organism>
<dbReference type="RefSeq" id="YP_009598878.1">
    <property type="nucleotide sequence ID" value="NC_041911.1"/>
</dbReference>
<dbReference type="PROSITE" id="PS51330">
    <property type="entry name" value="DHFR_2"/>
    <property type="match status" value="1"/>
</dbReference>
<dbReference type="EC" id="1.5.1.3" evidence="2"/>
<dbReference type="EMBL" id="AP017924">
    <property type="protein sequence ID" value="BAW19159.1"/>
    <property type="molecule type" value="Genomic_DNA"/>
</dbReference>
<dbReference type="PANTHER" id="PTHR48069">
    <property type="entry name" value="DIHYDROFOLATE REDUCTASE"/>
    <property type="match status" value="1"/>
</dbReference>
<feature type="domain" description="DHFR" evidence="6">
    <location>
        <begin position="7"/>
        <end position="174"/>
    </location>
</feature>
<evidence type="ECO:0000256" key="4">
    <source>
        <dbReference type="ARBA" id="ARBA00022857"/>
    </source>
</evidence>
<dbReference type="PRINTS" id="PR00070">
    <property type="entry name" value="DHFR"/>
</dbReference>
<keyword evidence="4" id="KW-0521">NADP</keyword>
<evidence type="ECO:0000259" key="6">
    <source>
        <dbReference type="PROSITE" id="PS51330"/>
    </source>
</evidence>
<evidence type="ECO:0000256" key="3">
    <source>
        <dbReference type="ARBA" id="ARBA00022563"/>
    </source>
</evidence>
<dbReference type="OrthoDB" id="9577at10239"/>
<dbReference type="Gene3D" id="3.40.430.10">
    <property type="entry name" value="Dihydrofolate Reductase, subunit A"/>
    <property type="match status" value="1"/>
</dbReference>
<dbReference type="GO" id="GO:0046655">
    <property type="term" value="P:folic acid metabolic process"/>
    <property type="evidence" value="ECO:0007669"/>
    <property type="project" value="TreeGrafter"/>
</dbReference>
<reference evidence="7 8" key="1">
    <citation type="submission" date="2016-12" db="EMBL/GenBank/DDBJ databases">
        <title>Characterization of two jumbo phages RP12 and RP31 infecting the phytopathogen Ralstonia solanacearum.</title>
        <authorList>
            <person name="Kawasaki T."/>
            <person name="Yoshikawa G."/>
            <person name="Ogata H."/>
            <person name="Yamada T."/>
        </authorList>
    </citation>
    <scope>NUCLEOTIDE SEQUENCE [LARGE SCALE GENOMIC DNA]</scope>
    <source>
        <strain evidence="7 8">RP12</strain>
    </source>
</reference>
<dbReference type="PANTHER" id="PTHR48069:SF3">
    <property type="entry name" value="DIHYDROFOLATE REDUCTASE"/>
    <property type="match status" value="1"/>
</dbReference>
<evidence type="ECO:0000256" key="5">
    <source>
        <dbReference type="ARBA" id="ARBA00023002"/>
    </source>
</evidence>
<dbReference type="GO" id="GO:0046654">
    <property type="term" value="P:tetrahydrofolate biosynthetic process"/>
    <property type="evidence" value="ECO:0007669"/>
    <property type="project" value="InterPro"/>
</dbReference>
<evidence type="ECO:0000256" key="2">
    <source>
        <dbReference type="ARBA" id="ARBA00012856"/>
    </source>
</evidence>
<evidence type="ECO:0000313" key="8">
    <source>
        <dbReference type="Proteomes" id="UP000222831"/>
    </source>
</evidence>
<evidence type="ECO:0000313" key="7">
    <source>
        <dbReference type="EMBL" id="BAW19159.1"/>
    </source>
</evidence>
<dbReference type="GO" id="GO:0046452">
    <property type="term" value="P:dihydrofolate metabolic process"/>
    <property type="evidence" value="ECO:0007669"/>
    <property type="project" value="TreeGrafter"/>
</dbReference>
<dbReference type="InterPro" id="IPR024072">
    <property type="entry name" value="DHFR-like_dom_sf"/>
</dbReference>
<keyword evidence="3" id="KW-0554">One-carbon metabolism</keyword>
<dbReference type="InterPro" id="IPR012259">
    <property type="entry name" value="DHFR"/>
</dbReference>
<dbReference type="CDD" id="cd00209">
    <property type="entry name" value="DHFR"/>
    <property type="match status" value="1"/>
</dbReference>
<dbReference type="Proteomes" id="UP000222831">
    <property type="component" value="Segment"/>
</dbReference>
<comment type="pathway">
    <text evidence="1">Cofactor biosynthesis; tetrahydrofolate biosynthesis; 5,6,7,8-tetrahydrofolate from 7,8-dihydrofolate: step 1/1.</text>
</comment>
<dbReference type="Pfam" id="PF00186">
    <property type="entry name" value="DHFR_1"/>
    <property type="match status" value="1"/>
</dbReference>
<dbReference type="GO" id="GO:0050661">
    <property type="term" value="F:NADP binding"/>
    <property type="evidence" value="ECO:0007669"/>
    <property type="project" value="InterPro"/>
</dbReference>
<dbReference type="InterPro" id="IPR001796">
    <property type="entry name" value="DHFR_dom"/>
</dbReference>
<keyword evidence="5" id="KW-0560">Oxidoreductase</keyword>
<keyword evidence="8" id="KW-1185">Reference proteome</keyword>
<dbReference type="SUPFAM" id="SSF53597">
    <property type="entry name" value="Dihydrofolate reductase-like"/>
    <property type="match status" value="1"/>
</dbReference>